<keyword evidence="3" id="KW-0482">Metalloprotease</keyword>
<name>A0A316DY10_9BACT</name>
<dbReference type="Pfam" id="PF17899">
    <property type="entry name" value="Peptidase_M61_N"/>
    <property type="match status" value="1"/>
</dbReference>
<protein>
    <submittedName>
        <fullName evidence="3">Putative metalloprotease with PDZ domain</fullName>
    </submittedName>
</protein>
<keyword evidence="3" id="KW-0378">Hydrolase</keyword>
<dbReference type="Gene3D" id="1.10.390.10">
    <property type="entry name" value="Neutral Protease Domain 2"/>
    <property type="match status" value="1"/>
</dbReference>
<keyword evidence="4" id="KW-1185">Reference proteome</keyword>
<dbReference type="SUPFAM" id="SSF55486">
    <property type="entry name" value="Metalloproteases ('zincins'), catalytic domain"/>
    <property type="match status" value="1"/>
</dbReference>
<dbReference type="InterPro" id="IPR040756">
    <property type="entry name" value="Peptidase_M61_N"/>
</dbReference>
<dbReference type="AlphaFoldDB" id="A0A316DY10"/>
<gene>
    <name evidence="3" type="ORF">LV89_03259</name>
</gene>
<dbReference type="InterPro" id="IPR007963">
    <property type="entry name" value="Peptidase_M61_catalytic"/>
</dbReference>
<proteinExistence type="predicted"/>
<evidence type="ECO:0000259" key="2">
    <source>
        <dbReference type="Pfam" id="PF17899"/>
    </source>
</evidence>
<evidence type="ECO:0000259" key="1">
    <source>
        <dbReference type="Pfam" id="PF05299"/>
    </source>
</evidence>
<dbReference type="Proteomes" id="UP000245489">
    <property type="component" value="Unassembled WGS sequence"/>
</dbReference>
<feature type="domain" description="Peptidase M61 N-terminal" evidence="2">
    <location>
        <begin position="3"/>
        <end position="164"/>
    </location>
</feature>
<reference evidence="3 4" key="1">
    <citation type="submission" date="2018-05" db="EMBL/GenBank/DDBJ databases">
        <title>Genomic Encyclopedia of Archaeal and Bacterial Type Strains, Phase II (KMG-II): from individual species to whole genera.</title>
        <authorList>
            <person name="Goeker M."/>
        </authorList>
    </citation>
    <scope>NUCLEOTIDE SEQUENCE [LARGE SCALE GENOMIC DNA]</scope>
    <source>
        <strain evidence="3 4">DSM 22214</strain>
    </source>
</reference>
<comment type="caution">
    <text evidence="3">The sequence shown here is derived from an EMBL/GenBank/DDBJ whole genome shotgun (WGS) entry which is preliminary data.</text>
</comment>
<organism evidence="3 4">
    <name type="scientific">Arcicella aurantiaca</name>
    <dbReference type="NCBI Taxonomy" id="591202"/>
    <lineage>
        <taxon>Bacteria</taxon>
        <taxon>Pseudomonadati</taxon>
        <taxon>Bacteroidota</taxon>
        <taxon>Cytophagia</taxon>
        <taxon>Cytophagales</taxon>
        <taxon>Flectobacillaceae</taxon>
        <taxon>Arcicella</taxon>
    </lineage>
</organism>
<evidence type="ECO:0000313" key="4">
    <source>
        <dbReference type="Proteomes" id="UP000245489"/>
    </source>
</evidence>
<sequence>MIKYKISSENPQSHYLNIEMVIDNISAETIELQLPAWRPGRYELQHFAKNIQRFEVESSQENVPFYKITKDRWVLEVSGLQEVNVKFTYFANLQNAGSSFVDESVMYVNFVNCLPYIEGRMEEPCEVEVVLPDDYKIACGMAHENFVFSPKDYHQLVDSPMLASPYLQCQKYQVEDVDFYVWFLGNYIPNWEKLLSDFQKFSEKQVKVMGDFPEKDYHFINWILPTSFYHGVEHRNSTMIVLGPDSEGDGLYTDLLGVSSHELYHAWNICKIRPVEMMPYDFTKENYFPTGFVAEGVTTYYGDLFLVQSGVFTQEQYFKELETVLKRHFEQDGKAFQSLVESSFDLWLDGYVQAIPHRRVSIYQKGAVVALVLDLMIRLRFGHRKSLETVMQILWERFGKTAVGYSLEDYQRVCEEVYGRSLSTYFVDCIHGNIPLESMVNELLDAFGLQMQWNEEGKIHLEIMEAENENLKLWLNL</sequence>
<evidence type="ECO:0000313" key="3">
    <source>
        <dbReference type="EMBL" id="PWK22991.1"/>
    </source>
</evidence>
<dbReference type="EMBL" id="QGGO01000018">
    <property type="protein sequence ID" value="PWK22991.1"/>
    <property type="molecule type" value="Genomic_DNA"/>
</dbReference>
<dbReference type="Pfam" id="PF05299">
    <property type="entry name" value="Peptidase_M61"/>
    <property type="match status" value="1"/>
</dbReference>
<dbReference type="GO" id="GO:0006508">
    <property type="term" value="P:proteolysis"/>
    <property type="evidence" value="ECO:0007669"/>
    <property type="project" value="UniProtKB-KW"/>
</dbReference>
<accession>A0A316DY10</accession>
<feature type="domain" description="Peptidase M61 catalytic" evidence="1">
    <location>
        <begin position="255"/>
        <end position="369"/>
    </location>
</feature>
<dbReference type="GO" id="GO:0008237">
    <property type="term" value="F:metallopeptidase activity"/>
    <property type="evidence" value="ECO:0007669"/>
    <property type="project" value="UniProtKB-KW"/>
</dbReference>
<dbReference type="RefSeq" id="WP_229201536.1">
    <property type="nucleotide sequence ID" value="NZ_QGGO01000018.1"/>
</dbReference>
<keyword evidence="3" id="KW-0645">Protease</keyword>
<dbReference type="InterPro" id="IPR027268">
    <property type="entry name" value="Peptidase_M4/M1_CTD_sf"/>
</dbReference>
<dbReference type="Gene3D" id="2.60.40.3650">
    <property type="match status" value="1"/>
</dbReference>